<dbReference type="EMBL" id="BARV01008166">
    <property type="protein sequence ID" value="GAI16931.1"/>
    <property type="molecule type" value="Genomic_DNA"/>
</dbReference>
<feature type="transmembrane region" description="Helical" evidence="1">
    <location>
        <begin position="28"/>
        <end position="48"/>
    </location>
</feature>
<sequence>MAITLTALLFLIIAAALGAGGVWLAVLGGSWYYVIAALAFLVTSILLFRRRSAALPVYALLVIGTLGWAIWEIRFDWWQLAPRGGVIILLGLWLLTPWVRGRLTRADNGSASLGAAPLWLAVLVALGVAGYSMTRDPLDLPGQLSREAVTATPDIGGVPNDDIEFAALAVGKGAGIALGDFLRAEALVLPAVDHQRELLGRPAFVVEPFGLNDLLDQADDIIRVENGEIRAQADQFRMAAQQLDADGVERAEPGHAFHGTADENADALLHLARRLVGEGHRKNLAGIGLAEGEDVGDA</sequence>
<keyword evidence="1" id="KW-0812">Transmembrane</keyword>
<gene>
    <name evidence="2" type="ORF">S06H3_16499</name>
</gene>
<dbReference type="AlphaFoldDB" id="X1MFR3"/>
<comment type="caution">
    <text evidence="2">The sequence shown here is derived from an EMBL/GenBank/DDBJ whole genome shotgun (WGS) entry which is preliminary data.</text>
</comment>
<feature type="transmembrane region" description="Helical" evidence="1">
    <location>
        <begin position="55"/>
        <end position="71"/>
    </location>
</feature>
<feature type="transmembrane region" description="Helical" evidence="1">
    <location>
        <begin position="111"/>
        <end position="133"/>
    </location>
</feature>
<feature type="transmembrane region" description="Helical" evidence="1">
    <location>
        <begin position="77"/>
        <end position="99"/>
    </location>
</feature>
<protein>
    <recommendedName>
        <fullName evidence="3">Membrane-bound PQQ-dependent dehydrogenase, glucose/quinate/shikimate family</fullName>
    </recommendedName>
</protein>
<keyword evidence="1" id="KW-0472">Membrane</keyword>
<reference evidence="2" key="1">
    <citation type="journal article" date="2014" name="Front. Microbiol.">
        <title>High frequency of phylogenetically diverse reductive dehalogenase-homologous genes in deep subseafloor sedimentary metagenomes.</title>
        <authorList>
            <person name="Kawai M."/>
            <person name="Futagami T."/>
            <person name="Toyoda A."/>
            <person name="Takaki Y."/>
            <person name="Nishi S."/>
            <person name="Hori S."/>
            <person name="Arai W."/>
            <person name="Tsubouchi T."/>
            <person name="Morono Y."/>
            <person name="Uchiyama I."/>
            <person name="Ito T."/>
            <person name="Fujiyama A."/>
            <person name="Inagaki F."/>
            <person name="Takami H."/>
        </authorList>
    </citation>
    <scope>NUCLEOTIDE SEQUENCE</scope>
    <source>
        <strain evidence="2">Expedition CK06-06</strain>
    </source>
</reference>
<proteinExistence type="predicted"/>
<evidence type="ECO:0000313" key="2">
    <source>
        <dbReference type="EMBL" id="GAI16931.1"/>
    </source>
</evidence>
<organism evidence="2">
    <name type="scientific">marine sediment metagenome</name>
    <dbReference type="NCBI Taxonomy" id="412755"/>
    <lineage>
        <taxon>unclassified sequences</taxon>
        <taxon>metagenomes</taxon>
        <taxon>ecological metagenomes</taxon>
    </lineage>
</organism>
<keyword evidence="1" id="KW-1133">Transmembrane helix</keyword>
<accession>X1MFR3</accession>
<evidence type="ECO:0000256" key="1">
    <source>
        <dbReference type="SAM" id="Phobius"/>
    </source>
</evidence>
<name>X1MFR3_9ZZZZ</name>
<evidence type="ECO:0008006" key="3">
    <source>
        <dbReference type="Google" id="ProtNLM"/>
    </source>
</evidence>